<dbReference type="CDD" id="cd00377">
    <property type="entry name" value="ICL_PEPM"/>
    <property type="match status" value="1"/>
</dbReference>
<keyword evidence="3" id="KW-1185">Reference proteome</keyword>
<dbReference type="InterPro" id="IPR018523">
    <property type="entry name" value="Isocitrate_lyase_ph_CS"/>
</dbReference>
<dbReference type="InterPro" id="IPR040442">
    <property type="entry name" value="Pyrv_kinase-like_dom_sf"/>
</dbReference>
<evidence type="ECO:0000256" key="1">
    <source>
        <dbReference type="ARBA" id="ARBA00001050"/>
    </source>
</evidence>
<dbReference type="Pfam" id="PF13714">
    <property type="entry name" value="PEP_mutase"/>
    <property type="match status" value="1"/>
</dbReference>
<organism evidence="2 3">
    <name type="scientific">Knufia peltigerae</name>
    <dbReference type="NCBI Taxonomy" id="1002370"/>
    <lineage>
        <taxon>Eukaryota</taxon>
        <taxon>Fungi</taxon>
        <taxon>Dikarya</taxon>
        <taxon>Ascomycota</taxon>
        <taxon>Pezizomycotina</taxon>
        <taxon>Eurotiomycetes</taxon>
        <taxon>Chaetothyriomycetidae</taxon>
        <taxon>Chaetothyriales</taxon>
        <taxon>Trichomeriaceae</taxon>
        <taxon>Knufia</taxon>
    </lineage>
</organism>
<dbReference type="GO" id="GO:0046421">
    <property type="term" value="F:methylisocitrate lyase activity"/>
    <property type="evidence" value="ECO:0007669"/>
    <property type="project" value="UniProtKB-EC"/>
</dbReference>
<dbReference type="Gene3D" id="3.20.20.60">
    <property type="entry name" value="Phosphoenolpyruvate-binding domains"/>
    <property type="match status" value="1"/>
</dbReference>
<dbReference type="PANTHER" id="PTHR42905">
    <property type="entry name" value="PHOSPHOENOLPYRUVATE CARBOXYLASE"/>
    <property type="match status" value="1"/>
</dbReference>
<sequence>MTITMTSNDRPRATQKLRELLARPDAIVVAPGVYDGISARIALDMGFDTLYMTGAGTSMSRLGWADLGLATQHDMVEQAEMLANIDPTTPVIADADTGYGGPVSIARTVAKYARAGVAALHIEDQVQEKRCGHLLGKEIVSREVFYSRIQAAVNARADLGLDILIIARTDARQSLGFDEACTRLSRAAEIGADIVFLEAMTSREEMADFVRRMGATPCLLNMVSKGVTPVISVDEAADLGFKVIIFPITGFGGAIQGIRDSFAVLKKSGCEPKALVGVEEAFELCGLIQCIELDRKAGGKALAGLR</sequence>
<evidence type="ECO:0000313" key="2">
    <source>
        <dbReference type="EMBL" id="KAJ9617686.1"/>
    </source>
</evidence>
<gene>
    <name evidence="2" type="ORF">H2204_013561</name>
</gene>
<dbReference type="AlphaFoldDB" id="A0AA39CR94"/>
<dbReference type="SUPFAM" id="SSF51621">
    <property type="entry name" value="Phosphoenolpyruvate/pyruvate domain"/>
    <property type="match status" value="1"/>
</dbReference>
<name>A0AA39CR94_9EURO</name>
<evidence type="ECO:0000313" key="3">
    <source>
        <dbReference type="Proteomes" id="UP001172681"/>
    </source>
</evidence>
<dbReference type="Proteomes" id="UP001172681">
    <property type="component" value="Unassembled WGS sequence"/>
</dbReference>
<accession>A0AA39CR94</accession>
<dbReference type="PROSITE" id="PS00161">
    <property type="entry name" value="ISOCITRATE_LYASE"/>
    <property type="match status" value="1"/>
</dbReference>
<proteinExistence type="predicted"/>
<protein>
    <submittedName>
        <fullName evidence="2">Uncharacterized protein</fullName>
    </submittedName>
</protein>
<comment type="catalytic activity">
    <reaction evidence="1">
        <text>(2S,3R)-3-hydroxybutane-1,2,3-tricarboxylate = pyruvate + succinate</text>
        <dbReference type="Rhea" id="RHEA:16809"/>
        <dbReference type="ChEBI" id="CHEBI:15361"/>
        <dbReference type="ChEBI" id="CHEBI:30031"/>
        <dbReference type="ChEBI" id="CHEBI:57429"/>
        <dbReference type="EC" id="4.1.3.30"/>
    </reaction>
</comment>
<dbReference type="EMBL" id="JAPDRN010000156">
    <property type="protein sequence ID" value="KAJ9617686.1"/>
    <property type="molecule type" value="Genomic_DNA"/>
</dbReference>
<dbReference type="PANTHER" id="PTHR42905:SF2">
    <property type="entry name" value="PHOSPHOENOLPYRUVATE CARBOXYLASE FAMILY PROTEIN"/>
    <property type="match status" value="1"/>
</dbReference>
<dbReference type="InterPro" id="IPR039556">
    <property type="entry name" value="ICL/PEPM"/>
</dbReference>
<dbReference type="InterPro" id="IPR015813">
    <property type="entry name" value="Pyrv/PenolPyrv_kinase-like_dom"/>
</dbReference>
<reference evidence="2" key="1">
    <citation type="submission" date="2022-10" db="EMBL/GenBank/DDBJ databases">
        <title>Culturing micro-colonial fungi from biological soil crusts in the Mojave desert and describing Neophaeococcomyces mojavensis, and introducing the new genera and species Taxawa tesnikishii.</title>
        <authorList>
            <person name="Kurbessoian T."/>
            <person name="Stajich J.E."/>
        </authorList>
    </citation>
    <scope>NUCLEOTIDE SEQUENCE</scope>
    <source>
        <strain evidence="2">TK_35</strain>
    </source>
</reference>
<comment type="caution">
    <text evidence="2">The sequence shown here is derived from an EMBL/GenBank/DDBJ whole genome shotgun (WGS) entry which is preliminary data.</text>
</comment>